<name>A0ABV9GYH5_9BURK</name>
<dbReference type="RefSeq" id="WP_377725193.1">
    <property type="nucleotide sequence ID" value="NZ_JBHSEW010000005.1"/>
</dbReference>
<feature type="domain" description="CRISPR system ring nuclease SSO2081-like" evidence="1">
    <location>
        <begin position="15"/>
        <end position="233"/>
    </location>
</feature>
<evidence type="ECO:0000313" key="2">
    <source>
        <dbReference type="EMBL" id="MFC4621976.1"/>
    </source>
</evidence>
<dbReference type="Proteomes" id="UP001595967">
    <property type="component" value="Unassembled WGS sequence"/>
</dbReference>
<dbReference type="InterPro" id="IPR019092">
    <property type="entry name" value="SSO2081-like_dom"/>
</dbReference>
<dbReference type="NCBIfam" id="TIGR02584">
    <property type="entry name" value="cas_NE0113"/>
    <property type="match status" value="1"/>
</dbReference>
<accession>A0ABV9GYH5</accession>
<proteinExistence type="predicted"/>
<organism evidence="2 3">
    <name type="scientific">Comamonas nitrativorans</name>
    <dbReference type="NCBI Taxonomy" id="108437"/>
    <lineage>
        <taxon>Bacteria</taxon>
        <taxon>Pseudomonadati</taxon>
        <taxon>Pseudomonadota</taxon>
        <taxon>Betaproteobacteria</taxon>
        <taxon>Burkholderiales</taxon>
        <taxon>Comamonadaceae</taxon>
        <taxon>Comamonas</taxon>
    </lineage>
</organism>
<keyword evidence="3" id="KW-1185">Reference proteome</keyword>
<evidence type="ECO:0000313" key="3">
    <source>
        <dbReference type="Proteomes" id="UP001595967"/>
    </source>
</evidence>
<comment type="caution">
    <text evidence="2">The sequence shown here is derived from an EMBL/GenBank/DDBJ whole genome shotgun (WGS) entry which is preliminary data.</text>
</comment>
<protein>
    <submittedName>
        <fullName evidence="2">CRISPR-associated ring nuclease Csm6</fullName>
    </submittedName>
</protein>
<dbReference type="InterPro" id="IPR013413">
    <property type="entry name" value="CRISPR-assoc_prot_NE0113"/>
</dbReference>
<gene>
    <name evidence="2" type="primary">csm6</name>
    <name evidence="2" type="ORF">ACFO3A_07055</name>
</gene>
<reference evidence="3" key="1">
    <citation type="journal article" date="2019" name="Int. J. Syst. Evol. Microbiol.">
        <title>The Global Catalogue of Microorganisms (GCM) 10K type strain sequencing project: providing services to taxonomists for standard genome sequencing and annotation.</title>
        <authorList>
            <consortium name="The Broad Institute Genomics Platform"/>
            <consortium name="The Broad Institute Genome Sequencing Center for Infectious Disease"/>
            <person name="Wu L."/>
            <person name="Ma J."/>
        </authorList>
    </citation>
    <scope>NUCLEOTIDE SEQUENCE [LARGE SCALE GENOMIC DNA]</scope>
    <source>
        <strain evidence="3">JCM 11650</strain>
    </source>
</reference>
<dbReference type="EMBL" id="JBHSEW010000005">
    <property type="protein sequence ID" value="MFC4621976.1"/>
    <property type="molecule type" value="Genomic_DNA"/>
</dbReference>
<evidence type="ECO:0000259" key="1">
    <source>
        <dbReference type="Pfam" id="PF09623"/>
    </source>
</evidence>
<sequence length="367" mass="40291">MTHPRRILLAVTGLSPQILTETLYALGVAVPKDDTPFIPTEIHLLTTTEGAKLARTALLHPDGGQYHALLADYPQLGHPAFDDAHIHVIHDAASQPLADIRTPQENAGAADSITALMAQLTRDPQAALHVSIAGGRKTMGFYLGYAFSLFARPQDELSHVLVSSPFENHPEFFFPPATPKRLATRDGQHIDTADATITLARIPVVRLRHGQSQKLLEGKIGFSQTVAAIQQSLEPPHLYINLHAQQVKCGNTAVKLSPALITWLAWWAQQALQGKGPQHWRTADASEYLRLYSRIVGLHSSARINAETRLQDGMEQQFFEQNNSKLERALKTQLGLAAAPYLLATNGTRPNTTRSLSLPTQAIELHE</sequence>
<dbReference type="Pfam" id="PF09623">
    <property type="entry name" value="Cas_NE0113"/>
    <property type="match status" value="1"/>
</dbReference>